<dbReference type="EMBL" id="CP163302">
    <property type="protein sequence ID" value="XDP45634.1"/>
    <property type="molecule type" value="Genomic_DNA"/>
</dbReference>
<keyword evidence="1" id="KW-1133">Transmembrane helix</keyword>
<feature type="transmembrane region" description="Helical" evidence="1">
    <location>
        <begin position="6"/>
        <end position="39"/>
    </location>
</feature>
<organism evidence="2">
    <name type="scientific">Sinomonas puerhi</name>
    <dbReference type="NCBI Taxonomy" id="3238584"/>
    <lineage>
        <taxon>Bacteria</taxon>
        <taxon>Bacillati</taxon>
        <taxon>Actinomycetota</taxon>
        <taxon>Actinomycetes</taxon>
        <taxon>Micrococcales</taxon>
        <taxon>Micrococcaceae</taxon>
        <taxon>Sinomonas</taxon>
    </lineage>
</organism>
<keyword evidence="1" id="KW-0472">Membrane</keyword>
<dbReference type="KEGG" id="spue:AB5L97_01000"/>
<dbReference type="RefSeq" id="WP_307958207.1">
    <property type="nucleotide sequence ID" value="NZ_CP163302.1"/>
</dbReference>
<gene>
    <name evidence="2" type="ORF">AB5L97_01000</name>
</gene>
<dbReference type="AlphaFoldDB" id="A0AB39L3W8"/>
<keyword evidence="1" id="KW-0812">Transmembrane</keyword>
<reference evidence="2" key="1">
    <citation type="submission" date="2024-07" db="EMBL/GenBank/DDBJ databases">
        <authorList>
            <person name="fu j."/>
        </authorList>
    </citation>
    <scope>NUCLEOTIDE SEQUENCE</scope>
    <source>
        <strain evidence="2">P10A9</strain>
    </source>
</reference>
<proteinExistence type="predicted"/>
<evidence type="ECO:0008006" key="3">
    <source>
        <dbReference type="Google" id="ProtNLM"/>
    </source>
</evidence>
<sequence length="49" mass="5254">MKLFGWGLVMLAIFILGMLVNIGDGIYMFLWAAIVLIAVGGMKLARPAG</sequence>
<evidence type="ECO:0000256" key="1">
    <source>
        <dbReference type="SAM" id="Phobius"/>
    </source>
</evidence>
<accession>A0AB39L3W8</accession>
<evidence type="ECO:0000313" key="2">
    <source>
        <dbReference type="EMBL" id="XDP45634.1"/>
    </source>
</evidence>
<protein>
    <recommendedName>
        <fullName evidence="3">DUF5668 domain-containing protein</fullName>
    </recommendedName>
</protein>
<name>A0AB39L3W8_9MICC</name>